<evidence type="ECO:0000313" key="3">
    <source>
        <dbReference type="Proteomes" id="UP001469553"/>
    </source>
</evidence>
<evidence type="ECO:0000313" key="2">
    <source>
        <dbReference type="EMBL" id="MEQ2307863.1"/>
    </source>
</evidence>
<comment type="caution">
    <text evidence="2">The sequence shown here is derived from an EMBL/GenBank/DDBJ whole genome shotgun (WGS) entry which is preliminary data.</text>
</comment>
<sequence>MPLSVFFSYKSTSVCISASQSQTSAPPLLKTSPPLHVASSYLLESLSSSKMRITSISQSRAAANYITICHVICGFSTPMRPTLSPLRLSPSFQKSRILTEGGVLPSGREQERKQSPSLLLSGHELF</sequence>
<dbReference type="Proteomes" id="UP001469553">
    <property type="component" value="Unassembled WGS sequence"/>
</dbReference>
<gene>
    <name evidence="2" type="ORF">AMECASPLE_022509</name>
</gene>
<dbReference type="EMBL" id="JAHRIP010067844">
    <property type="protein sequence ID" value="MEQ2307863.1"/>
    <property type="molecule type" value="Genomic_DNA"/>
</dbReference>
<accession>A0ABV0ZRE2</accession>
<feature type="region of interest" description="Disordered" evidence="1">
    <location>
        <begin position="100"/>
        <end position="126"/>
    </location>
</feature>
<protein>
    <submittedName>
        <fullName evidence="2">Uncharacterized protein</fullName>
    </submittedName>
</protein>
<evidence type="ECO:0000256" key="1">
    <source>
        <dbReference type="SAM" id="MobiDB-lite"/>
    </source>
</evidence>
<organism evidence="2 3">
    <name type="scientific">Ameca splendens</name>
    <dbReference type="NCBI Taxonomy" id="208324"/>
    <lineage>
        <taxon>Eukaryota</taxon>
        <taxon>Metazoa</taxon>
        <taxon>Chordata</taxon>
        <taxon>Craniata</taxon>
        <taxon>Vertebrata</taxon>
        <taxon>Euteleostomi</taxon>
        <taxon>Actinopterygii</taxon>
        <taxon>Neopterygii</taxon>
        <taxon>Teleostei</taxon>
        <taxon>Neoteleostei</taxon>
        <taxon>Acanthomorphata</taxon>
        <taxon>Ovalentaria</taxon>
        <taxon>Atherinomorphae</taxon>
        <taxon>Cyprinodontiformes</taxon>
        <taxon>Goodeidae</taxon>
        <taxon>Ameca</taxon>
    </lineage>
</organism>
<name>A0ABV0ZRE2_9TELE</name>
<reference evidence="2 3" key="1">
    <citation type="submission" date="2021-06" db="EMBL/GenBank/DDBJ databases">
        <authorList>
            <person name="Palmer J.M."/>
        </authorList>
    </citation>
    <scope>NUCLEOTIDE SEQUENCE [LARGE SCALE GENOMIC DNA]</scope>
    <source>
        <strain evidence="2 3">AS_MEX2019</strain>
        <tissue evidence="2">Muscle</tissue>
    </source>
</reference>
<proteinExistence type="predicted"/>
<keyword evidence="3" id="KW-1185">Reference proteome</keyword>